<proteinExistence type="predicted"/>
<dbReference type="InterPro" id="IPR015424">
    <property type="entry name" value="PyrdxlP-dep_Trfase"/>
</dbReference>
<dbReference type="InterPro" id="IPR015421">
    <property type="entry name" value="PyrdxlP-dep_Trfase_major"/>
</dbReference>
<dbReference type="Proteomes" id="UP001341840">
    <property type="component" value="Unassembled WGS sequence"/>
</dbReference>
<dbReference type="Gene3D" id="3.40.640.10">
    <property type="entry name" value="Type I PLP-dependent aspartate aminotransferase-like (Major domain)"/>
    <property type="match status" value="1"/>
</dbReference>
<dbReference type="SUPFAM" id="SSF53383">
    <property type="entry name" value="PLP-dependent transferases"/>
    <property type="match status" value="1"/>
</dbReference>
<dbReference type="PANTHER" id="PTHR11773:SF1">
    <property type="entry name" value="GLYCINE DEHYDROGENASE (DECARBOXYLATING), MITOCHONDRIAL"/>
    <property type="match status" value="1"/>
</dbReference>
<accession>A0ABU6VSS9</accession>
<evidence type="ECO:0000313" key="1">
    <source>
        <dbReference type="EMBL" id="MED6174918.1"/>
    </source>
</evidence>
<protein>
    <submittedName>
        <fullName evidence="1">Uncharacterized protein</fullName>
    </submittedName>
</protein>
<organism evidence="1 2">
    <name type="scientific">Stylosanthes scabra</name>
    <dbReference type="NCBI Taxonomy" id="79078"/>
    <lineage>
        <taxon>Eukaryota</taxon>
        <taxon>Viridiplantae</taxon>
        <taxon>Streptophyta</taxon>
        <taxon>Embryophyta</taxon>
        <taxon>Tracheophyta</taxon>
        <taxon>Spermatophyta</taxon>
        <taxon>Magnoliopsida</taxon>
        <taxon>eudicotyledons</taxon>
        <taxon>Gunneridae</taxon>
        <taxon>Pentapetalae</taxon>
        <taxon>rosids</taxon>
        <taxon>fabids</taxon>
        <taxon>Fabales</taxon>
        <taxon>Fabaceae</taxon>
        <taxon>Papilionoideae</taxon>
        <taxon>50 kb inversion clade</taxon>
        <taxon>dalbergioids sensu lato</taxon>
        <taxon>Dalbergieae</taxon>
        <taxon>Pterocarpus clade</taxon>
        <taxon>Stylosanthes</taxon>
    </lineage>
</organism>
<evidence type="ECO:0000313" key="2">
    <source>
        <dbReference type="Proteomes" id="UP001341840"/>
    </source>
</evidence>
<dbReference type="PANTHER" id="PTHR11773">
    <property type="entry name" value="GLYCINE DEHYDROGENASE, DECARBOXYLATING"/>
    <property type="match status" value="1"/>
</dbReference>
<dbReference type="EMBL" id="JASCZI010151925">
    <property type="protein sequence ID" value="MED6174918.1"/>
    <property type="molecule type" value="Genomic_DNA"/>
</dbReference>
<reference evidence="1 2" key="1">
    <citation type="journal article" date="2023" name="Plants (Basel)">
        <title>Bridging the Gap: Combining Genomics and Transcriptomics Approaches to Understand Stylosanthes scabra, an Orphan Legume from the Brazilian Caatinga.</title>
        <authorList>
            <person name="Ferreira-Neto J.R.C."/>
            <person name="da Silva M.D."/>
            <person name="Binneck E."/>
            <person name="de Melo N.F."/>
            <person name="da Silva R.H."/>
            <person name="de Melo A.L.T.M."/>
            <person name="Pandolfi V."/>
            <person name="Bustamante F.O."/>
            <person name="Brasileiro-Vidal A.C."/>
            <person name="Benko-Iseppon A.M."/>
        </authorList>
    </citation>
    <scope>NUCLEOTIDE SEQUENCE [LARGE SCALE GENOMIC DNA]</scope>
    <source>
        <tissue evidence="1">Leaves</tissue>
    </source>
</reference>
<gene>
    <name evidence="1" type="ORF">PIB30_073406</name>
</gene>
<comment type="caution">
    <text evidence="1">The sequence shown here is derived from an EMBL/GenBank/DDBJ whole genome shotgun (WGS) entry which is preliminary data.</text>
</comment>
<keyword evidence="2" id="KW-1185">Reference proteome</keyword>
<sequence>MDKSNPHDWEIRSCPSSFDFVDNETEIANVDDNGTDLYITVPTSQAHPSLIQNNIAAPAASKNDVARGDHHHNVCIISVSAHGTNPVNTAMCGMKIFLCEPMPRVTYSSTHGIYEEGIDEICKVSLTSPGWIGADVCHLILHKTFCIPHGGGGTVKVPSGGIPASANSQPLGTIFAASWRSVLILPFSYTYIAMMGSEGHTHNMNIPALRLKVKEPPSLFILRDMLCVGVFLLYPKFKG</sequence>
<dbReference type="InterPro" id="IPR020581">
    <property type="entry name" value="GDC_P"/>
</dbReference>
<name>A0ABU6VSS9_9FABA</name>